<dbReference type="HOGENOM" id="CLU_2140501_0_0_11"/>
<protein>
    <submittedName>
        <fullName evidence="2">Uncharacterized protein</fullName>
    </submittedName>
</protein>
<gene>
    <name evidence="2" type="ordered locus">AMIS_20420</name>
</gene>
<keyword evidence="3" id="KW-1185">Reference proteome</keyword>
<proteinExistence type="predicted"/>
<dbReference type="OrthoDB" id="3296226at2"/>
<dbReference type="STRING" id="512565.AMIS_20420"/>
<evidence type="ECO:0000313" key="3">
    <source>
        <dbReference type="Proteomes" id="UP000007882"/>
    </source>
</evidence>
<dbReference type="Proteomes" id="UP000007882">
    <property type="component" value="Chromosome"/>
</dbReference>
<reference evidence="2 3" key="1">
    <citation type="submission" date="2012-02" db="EMBL/GenBank/DDBJ databases">
        <title>Complete genome sequence of Actinoplanes missouriensis 431 (= NBRC 102363).</title>
        <authorList>
            <person name="Ohnishi Y."/>
            <person name="Ishikawa J."/>
            <person name="Sekine M."/>
            <person name="Hosoyama A."/>
            <person name="Harada T."/>
            <person name="Narita H."/>
            <person name="Hata T."/>
            <person name="Konno Y."/>
            <person name="Tutikane K."/>
            <person name="Fujita N."/>
            <person name="Horinouchi S."/>
            <person name="Hayakawa M."/>
        </authorList>
    </citation>
    <scope>NUCLEOTIDE SEQUENCE [LARGE SCALE GENOMIC DNA]</scope>
    <source>
        <strain evidence="3">ATCC 14538 / DSM 43046 / CBS 188.64 / JCM 3121 / NBRC 102363 / NCIMB 12654 / NRRL B-3342 / UNCC 431</strain>
    </source>
</reference>
<dbReference type="PATRIC" id="fig|512565.3.peg.2046"/>
<dbReference type="KEGG" id="ams:AMIS_20420"/>
<accession>I0H2M5</accession>
<dbReference type="AlphaFoldDB" id="I0H2M5"/>
<feature type="compositionally biased region" description="Polar residues" evidence="1">
    <location>
        <begin position="99"/>
        <end position="112"/>
    </location>
</feature>
<feature type="region of interest" description="Disordered" evidence="1">
    <location>
        <begin position="85"/>
        <end position="112"/>
    </location>
</feature>
<dbReference type="RefSeq" id="WP_014442157.1">
    <property type="nucleotide sequence ID" value="NC_017093.1"/>
</dbReference>
<sequence length="112" mass="12592">MTDWTTIDFKPAPHGWRAVYVFEDQQTNEPAWTANPVAGWLIQRDERGNVRVIAAVTPADYGGEVEEVSASTNLWRVLGPKQSDPTAEELATELEHQKWLNTQRAGTRTEAN</sequence>
<evidence type="ECO:0000313" key="2">
    <source>
        <dbReference type="EMBL" id="BAL87262.1"/>
    </source>
</evidence>
<dbReference type="EMBL" id="AP012319">
    <property type="protein sequence ID" value="BAL87262.1"/>
    <property type="molecule type" value="Genomic_DNA"/>
</dbReference>
<organism evidence="2 3">
    <name type="scientific">Actinoplanes missouriensis (strain ATCC 14538 / DSM 43046 / CBS 188.64 / JCM 3121 / NBRC 102363 / NCIMB 12654 / NRRL B-3342 / UNCC 431)</name>
    <dbReference type="NCBI Taxonomy" id="512565"/>
    <lineage>
        <taxon>Bacteria</taxon>
        <taxon>Bacillati</taxon>
        <taxon>Actinomycetota</taxon>
        <taxon>Actinomycetes</taxon>
        <taxon>Micromonosporales</taxon>
        <taxon>Micromonosporaceae</taxon>
        <taxon>Actinoplanes</taxon>
    </lineage>
</organism>
<evidence type="ECO:0000256" key="1">
    <source>
        <dbReference type="SAM" id="MobiDB-lite"/>
    </source>
</evidence>
<name>I0H2M5_ACTM4</name>